<sequence>MAKRFGGKYSPDGSNDGSEAAQKAVFDERVVDAAGARANILFLPGILLLFTSLNDGPFVLVLALIGAGILTLAAWLLREGLRAEAAYNARKVARRPSIPRKMFASALTGIGIGIAAYSGDSGVIGSVLYGAIATALHVAAFGIDPLKDKGMEGIDTFQQDRVARVVDEADEHLQDMQTQIERLRDRQLENRVSAFQATARRMIRTVEEDPRDLTAARKYLGVYLRGARDATVKFVDLYERKPDPDARANYEALLEDLEQNFAARTEKMLLDDRSDMDIEIKVLRDRLQREGVSLK</sequence>
<dbReference type="STRING" id="1508389.SAMN05444003_1261"/>
<feature type="transmembrane region" description="Helical" evidence="1">
    <location>
        <begin position="58"/>
        <end position="77"/>
    </location>
</feature>
<keyword evidence="3" id="KW-1185">Reference proteome</keyword>
<keyword evidence="1" id="KW-1133">Transmembrane helix</keyword>
<feature type="transmembrane region" description="Helical" evidence="1">
    <location>
        <begin position="123"/>
        <end position="143"/>
    </location>
</feature>
<dbReference type="Pfam" id="PF10112">
    <property type="entry name" value="Halogen_Hydrol"/>
    <property type="match status" value="1"/>
</dbReference>
<gene>
    <name evidence="2" type="ORF">SAMN05444003_1261</name>
</gene>
<protein>
    <submittedName>
        <fullName evidence="2">5-bromo-4-chloroindolyl phosphate hydrolysis protein</fullName>
    </submittedName>
</protein>
<evidence type="ECO:0000256" key="1">
    <source>
        <dbReference type="SAM" id="Phobius"/>
    </source>
</evidence>
<accession>A0A1M5N9K3</accession>
<dbReference type="OrthoDB" id="7375296at2"/>
<dbReference type="AlphaFoldDB" id="A0A1M5N9K3"/>
<dbReference type="InterPro" id="IPR018770">
    <property type="entry name" value="ChloroindolylP_hydrolase"/>
</dbReference>
<dbReference type="Proteomes" id="UP000184074">
    <property type="component" value="Unassembled WGS sequence"/>
</dbReference>
<dbReference type="RefSeq" id="WP_072899966.1">
    <property type="nucleotide sequence ID" value="NZ_FQXB01000001.1"/>
</dbReference>
<reference evidence="2 3" key="1">
    <citation type="submission" date="2016-11" db="EMBL/GenBank/DDBJ databases">
        <authorList>
            <person name="Jaros S."/>
            <person name="Januszkiewicz K."/>
            <person name="Wedrychowicz H."/>
        </authorList>
    </citation>
    <scope>NUCLEOTIDE SEQUENCE [LARGE SCALE GENOMIC DNA]</scope>
    <source>
        <strain evidence="2 3">DSM 28715</strain>
    </source>
</reference>
<feature type="transmembrane region" description="Helical" evidence="1">
    <location>
        <begin position="98"/>
        <end position="117"/>
    </location>
</feature>
<evidence type="ECO:0000313" key="2">
    <source>
        <dbReference type="EMBL" id="SHG86177.1"/>
    </source>
</evidence>
<keyword evidence="1" id="KW-0812">Transmembrane</keyword>
<dbReference type="EMBL" id="FQXB01000001">
    <property type="protein sequence ID" value="SHG86177.1"/>
    <property type="molecule type" value="Genomic_DNA"/>
</dbReference>
<organism evidence="2 3">
    <name type="scientific">Cognatiyoonia sediminum</name>
    <dbReference type="NCBI Taxonomy" id="1508389"/>
    <lineage>
        <taxon>Bacteria</taxon>
        <taxon>Pseudomonadati</taxon>
        <taxon>Pseudomonadota</taxon>
        <taxon>Alphaproteobacteria</taxon>
        <taxon>Rhodobacterales</taxon>
        <taxon>Paracoccaceae</taxon>
        <taxon>Cognatiyoonia</taxon>
    </lineage>
</organism>
<keyword evidence="1" id="KW-0472">Membrane</keyword>
<proteinExistence type="predicted"/>
<evidence type="ECO:0000313" key="3">
    <source>
        <dbReference type="Proteomes" id="UP000184074"/>
    </source>
</evidence>
<name>A0A1M5N9K3_9RHOB</name>